<dbReference type="WBParaSite" id="PgR049_g058_t01">
    <property type="protein sequence ID" value="PgR049_g058_t01"/>
    <property type="gene ID" value="PgR049_g058"/>
</dbReference>
<organism evidence="2 3">
    <name type="scientific">Parascaris univalens</name>
    <name type="common">Nematode worm</name>
    <dbReference type="NCBI Taxonomy" id="6257"/>
    <lineage>
        <taxon>Eukaryota</taxon>
        <taxon>Metazoa</taxon>
        <taxon>Ecdysozoa</taxon>
        <taxon>Nematoda</taxon>
        <taxon>Chromadorea</taxon>
        <taxon>Rhabditida</taxon>
        <taxon>Spirurina</taxon>
        <taxon>Ascaridomorpha</taxon>
        <taxon>Ascaridoidea</taxon>
        <taxon>Ascarididae</taxon>
        <taxon>Parascaris</taxon>
    </lineage>
</organism>
<reference evidence="3" key="1">
    <citation type="submission" date="2022-11" db="UniProtKB">
        <authorList>
            <consortium name="WormBaseParasite"/>
        </authorList>
    </citation>
    <scope>IDENTIFICATION</scope>
</reference>
<evidence type="ECO:0000313" key="2">
    <source>
        <dbReference type="Proteomes" id="UP000887569"/>
    </source>
</evidence>
<evidence type="ECO:0000313" key="3">
    <source>
        <dbReference type="WBParaSite" id="PgR049_g058_t01"/>
    </source>
</evidence>
<name>A0A915BQN4_PARUN</name>
<evidence type="ECO:0000256" key="1">
    <source>
        <dbReference type="SAM" id="MobiDB-lite"/>
    </source>
</evidence>
<dbReference type="AlphaFoldDB" id="A0A915BQN4"/>
<protein>
    <submittedName>
        <fullName evidence="3">Uncharacterized protein</fullName>
    </submittedName>
</protein>
<accession>A0A915BQN4</accession>
<keyword evidence="2" id="KW-1185">Reference proteome</keyword>
<dbReference type="Proteomes" id="UP000887569">
    <property type="component" value="Unplaced"/>
</dbReference>
<sequence length="338" mass="38232">MTIDVDYELNWNKENIPIGGSLKKKAATFERNPSKRNVLGELHEIIGDENSPKRGRNQSQSNAASIDEHDMETEKQKWAKIALTLRCDKESNEEQLMEELLNLCSWYNDHEESTALALICRHSLCDAWSESSDEDDDDDAFMSYIRSQQFVFATSQAKKHPISLMRPQAIPSNSNESRLTSLHLKSHLSLLDSPLSLGSSNENDVHANSSVPQYETFGECNDQPVEKRICIESNKKDDCSNSVMPPCSPSVAVNHLTSSIERKSDIIFRESSSEVLEKAFFGVVIDDNDISSQSTDQRTPRQPLFIENESENKSKEPQARGTMQISPGYHDFWSHVDF</sequence>
<feature type="region of interest" description="Disordered" evidence="1">
    <location>
        <begin position="44"/>
        <end position="71"/>
    </location>
</feature>
<proteinExistence type="predicted"/>